<sequence length="86" mass="9485">MKAKSNLKFVDEEKRAVDAAIGLILFGLGITLIVFGLVSILSTAVLSGYFYKTVTTPPSSYIYPLFEVIIGIVVFSFSMWVFKAKI</sequence>
<protein>
    <submittedName>
        <fullName evidence="2">Uncharacterized protein</fullName>
    </submittedName>
</protein>
<keyword evidence="1" id="KW-1133">Transmembrane helix</keyword>
<evidence type="ECO:0000256" key="1">
    <source>
        <dbReference type="SAM" id="Phobius"/>
    </source>
</evidence>
<keyword evidence="1" id="KW-0472">Membrane</keyword>
<evidence type="ECO:0000313" key="2">
    <source>
        <dbReference type="EMBL" id="EEZ93175.1"/>
    </source>
</evidence>
<reference evidence="2 3" key="1">
    <citation type="journal article" date="2010" name="Proc. Natl. Acad. Sci. U.S.A.">
        <title>Enigmatic, ultrasmall, uncultivated Archaea.</title>
        <authorList>
            <person name="Baker B.J."/>
            <person name="Comolli L.R."/>
            <person name="Dick G.J."/>
            <person name="Hauser L.J."/>
            <person name="Hyatt D."/>
            <person name="Dill B.D."/>
            <person name="Land M.L."/>
            <person name="Verberkmoes N.C."/>
            <person name="Hettich R.L."/>
            <person name="Banfield J.F."/>
        </authorList>
    </citation>
    <scope>NUCLEOTIDE SEQUENCE [LARGE SCALE GENOMIC DNA]</scope>
</reference>
<dbReference type="AlphaFoldDB" id="D2EEF7"/>
<proteinExistence type="predicted"/>
<name>D2EEF7_PARA4</name>
<feature type="transmembrane region" description="Helical" evidence="1">
    <location>
        <begin position="20"/>
        <end position="41"/>
    </location>
</feature>
<dbReference type="EMBL" id="GG730040">
    <property type="protein sequence ID" value="EEZ93175.1"/>
    <property type="molecule type" value="Genomic_DNA"/>
</dbReference>
<dbReference type="Proteomes" id="UP000009375">
    <property type="component" value="Unassembled WGS sequence"/>
</dbReference>
<organism evidence="2 3">
    <name type="scientific">Candidatus Parvarchaeum acidiphilum ARMAN-4</name>
    <dbReference type="NCBI Taxonomy" id="662760"/>
    <lineage>
        <taxon>Archaea</taxon>
        <taxon>Candidatus Parvarchaeota</taxon>
        <taxon>Candidatus Parvarchaeum</taxon>
    </lineage>
</organism>
<accession>D2EEF7</accession>
<evidence type="ECO:0000313" key="3">
    <source>
        <dbReference type="Proteomes" id="UP000009375"/>
    </source>
</evidence>
<gene>
    <name evidence="2" type="ORF">BJBARM4_0097</name>
</gene>
<keyword evidence="1" id="KW-0812">Transmembrane</keyword>
<feature type="transmembrane region" description="Helical" evidence="1">
    <location>
        <begin position="61"/>
        <end position="82"/>
    </location>
</feature>